<dbReference type="PRINTS" id="PR00039">
    <property type="entry name" value="HTHLYSR"/>
</dbReference>
<evidence type="ECO:0000313" key="6">
    <source>
        <dbReference type="EMBL" id="MFC5514362.1"/>
    </source>
</evidence>
<dbReference type="PANTHER" id="PTHR30537">
    <property type="entry name" value="HTH-TYPE TRANSCRIPTIONAL REGULATOR"/>
    <property type="match status" value="1"/>
</dbReference>
<evidence type="ECO:0000256" key="1">
    <source>
        <dbReference type="ARBA" id="ARBA00009437"/>
    </source>
</evidence>
<dbReference type="Pfam" id="PF00126">
    <property type="entry name" value="HTH_1"/>
    <property type="match status" value="1"/>
</dbReference>
<dbReference type="InterPro" id="IPR036388">
    <property type="entry name" value="WH-like_DNA-bd_sf"/>
</dbReference>
<accession>A0ABW0PRN1</accession>
<dbReference type="EMBL" id="JBHSML010000001">
    <property type="protein sequence ID" value="MFC5514362.1"/>
    <property type="molecule type" value="Genomic_DNA"/>
</dbReference>
<evidence type="ECO:0000313" key="7">
    <source>
        <dbReference type="Proteomes" id="UP001596150"/>
    </source>
</evidence>
<keyword evidence="4" id="KW-0804">Transcription</keyword>
<gene>
    <name evidence="6" type="ORF">ACFPP9_01160</name>
</gene>
<dbReference type="InterPro" id="IPR058163">
    <property type="entry name" value="LysR-type_TF_proteobact-type"/>
</dbReference>
<dbReference type="Gene3D" id="3.40.190.290">
    <property type="match status" value="1"/>
</dbReference>
<dbReference type="SUPFAM" id="SSF46785">
    <property type="entry name" value="Winged helix' DNA-binding domain"/>
    <property type="match status" value="1"/>
</dbReference>
<comment type="similarity">
    <text evidence="1">Belongs to the LysR transcriptional regulatory family.</text>
</comment>
<reference evidence="7" key="1">
    <citation type="journal article" date="2019" name="Int. J. Syst. Evol. Microbiol.">
        <title>The Global Catalogue of Microorganisms (GCM) 10K type strain sequencing project: providing services to taxonomists for standard genome sequencing and annotation.</title>
        <authorList>
            <consortium name="The Broad Institute Genomics Platform"/>
            <consortium name="The Broad Institute Genome Sequencing Center for Infectious Disease"/>
            <person name="Wu L."/>
            <person name="Ma J."/>
        </authorList>
    </citation>
    <scope>NUCLEOTIDE SEQUENCE [LARGE SCALE GENOMIC DNA]</scope>
    <source>
        <strain evidence="7">KACC 12633</strain>
    </source>
</reference>
<dbReference type="InterPro" id="IPR036390">
    <property type="entry name" value="WH_DNA-bd_sf"/>
</dbReference>
<feature type="domain" description="HTH lysR-type" evidence="5">
    <location>
        <begin position="4"/>
        <end position="61"/>
    </location>
</feature>
<dbReference type="PANTHER" id="PTHR30537:SF3">
    <property type="entry name" value="TRANSCRIPTIONAL REGULATORY PROTEIN"/>
    <property type="match status" value="1"/>
</dbReference>
<dbReference type="InterPro" id="IPR000847">
    <property type="entry name" value="LysR_HTH_N"/>
</dbReference>
<keyword evidence="3" id="KW-0238">DNA-binding</keyword>
<keyword evidence="2" id="KW-0805">Transcription regulation</keyword>
<dbReference type="InterPro" id="IPR005119">
    <property type="entry name" value="LysR_subst-bd"/>
</dbReference>
<keyword evidence="7" id="KW-1185">Reference proteome</keyword>
<dbReference type="RefSeq" id="WP_266344979.1">
    <property type="nucleotide sequence ID" value="NZ_JAPKNH010000006.1"/>
</dbReference>
<evidence type="ECO:0000256" key="2">
    <source>
        <dbReference type="ARBA" id="ARBA00023015"/>
    </source>
</evidence>
<evidence type="ECO:0000256" key="3">
    <source>
        <dbReference type="ARBA" id="ARBA00023125"/>
    </source>
</evidence>
<protein>
    <submittedName>
        <fullName evidence="6">LysR family transcriptional regulator</fullName>
    </submittedName>
</protein>
<organism evidence="6 7">
    <name type="scientific">Kaistia terrae</name>
    <dbReference type="NCBI Taxonomy" id="537017"/>
    <lineage>
        <taxon>Bacteria</taxon>
        <taxon>Pseudomonadati</taxon>
        <taxon>Pseudomonadota</taxon>
        <taxon>Alphaproteobacteria</taxon>
        <taxon>Hyphomicrobiales</taxon>
        <taxon>Kaistiaceae</taxon>
        <taxon>Kaistia</taxon>
    </lineage>
</organism>
<dbReference type="Gene3D" id="1.10.10.10">
    <property type="entry name" value="Winged helix-like DNA-binding domain superfamily/Winged helix DNA-binding domain"/>
    <property type="match status" value="1"/>
</dbReference>
<comment type="caution">
    <text evidence="6">The sequence shown here is derived from an EMBL/GenBank/DDBJ whole genome shotgun (WGS) entry which is preliminary data.</text>
</comment>
<name>A0ABW0PRN1_9HYPH</name>
<dbReference type="PROSITE" id="PS50931">
    <property type="entry name" value="HTH_LYSR"/>
    <property type="match status" value="1"/>
</dbReference>
<dbReference type="Pfam" id="PF03466">
    <property type="entry name" value="LysR_substrate"/>
    <property type="match status" value="1"/>
</dbReference>
<evidence type="ECO:0000259" key="5">
    <source>
        <dbReference type="PROSITE" id="PS50931"/>
    </source>
</evidence>
<dbReference type="Proteomes" id="UP001596150">
    <property type="component" value="Unassembled WGS sequence"/>
</dbReference>
<sequence length="300" mass="32612">MMTPSWDHFRSFLAVLGDGSLSGATRSLRLTQPTIGRHIDELEQSLGVVLFTRSRAGLTPTEAALELRPHAATMAAAAEALVRAASGEAEEDRGTVRLTASEIVGVEILPPLLAGFQEKHPRIAIELVVSNRNEDLLGREADIAVRMIRPTQTALLARRIGAVELGLHAHRRYLERRGTPETLAEMAGHALIGFDRETAAVRAMQKLGLPLTREMFSIRTDSDTAQLAAIRAGLGVGVCQSPLAALNPDLVRLVPRDFAYPLDCWVAMHEDLRTVRRMRLAFDHLVAGLGAYVAGKAIAR</sequence>
<dbReference type="SUPFAM" id="SSF53850">
    <property type="entry name" value="Periplasmic binding protein-like II"/>
    <property type="match status" value="1"/>
</dbReference>
<proteinExistence type="inferred from homology"/>
<evidence type="ECO:0000256" key="4">
    <source>
        <dbReference type="ARBA" id="ARBA00023163"/>
    </source>
</evidence>